<protein>
    <submittedName>
        <fullName evidence="1">Uncharacterized protein</fullName>
    </submittedName>
</protein>
<sequence>MEETRVSGHTASDDLIAMTDVAGLAIPDDVFKREYLDGGLFGTYLRIKSMDTHLFDKELICAKTSGRTEVRYQFLEQYHLNVISSVPQKDIARFLGITPQGLSRFLRMRKSGTS</sequence>
<reference evidence="1 2" key="1">
    <citation type="submission" date="2017-05" db="EMBL/GenBank/DDBJ databases">
        <authorList>
            <person name="Varghese N."/>
            <person name="Submissions S."/>
        </authorList>
    </citation>
    <scope>NUCLEOTIDE SEQUENCE [LARGE SCALE GENOMIC DNA]</scope>
    <source>
        <strain evidence="1 2">DSM 15949</strain>
    </source>
</reference>
<evidence type="ECO:0000313" key="1">
    <source>
        <dbReference type="EMBL" id="SMP37222.1"/>
    </source>
</evidence>
<name>A0ABY1PNM6_9HYPH</name>
<dbReference type="Proteomes" id="UP001157914">
    <property type="component" value="Unassembled WGS sequence"/>
</dbReference>
<keyword evidence="2" id="KW-1185">Reference proteome</keyword>
<dbReference type="RefSeq" id="WP_155189457.1">
    <property type="nucleotide sequence ID" value="NZ_BAAAEA010000007.1"/>
</dbReference>
<comment type="caution">
    <text evidence="1">The sequence shown here is derived from an EMBL/GenBank/DDBJ whole genome shotgun (WGS) entry which is preliminary data.</text>
</comment>
<accession>A0ABY1PNM6</accession>
<evidence type="ECO:0000313" key="2">
    <source>
        <dbReference type="Proteomes" id="UP001157914"/>
    </source>
</evidence>
<gene>
    <name evidence="1" type="ORF">SAMN06265374_0021</name>
</gene>
<proteinExistence type="predicted"/>
<organism evidence="1 2">
    <name type="scientific">Roseibium denhamense</name>
    <dbReference type="NCBI Taxonomy" id="76305"/>
    <lineage>
        <taxon>Bacteria</taxon>
        <taxon>Pseudomonadati</taxon>
        <taxon>Pseudomonadota</taxon>
        <taxon>Alphaproteobacteria</taxon>
        <taxon>Hyphomicrobiales</taxon>
        <taxon>Stappiaceae</taxon>
        <taxon>Roseibium</taxon>
    </lineage>
</organism>
<dbReference type="EMBL" id="FXTT01000010">
    <property type="protein sequence ID" value="SMP37222.1"/>
    <property type="molecule type" value="Genomic_DNA"/>
</dbReference>